<dbReference type="AlphaFoldDB" id="A0AAD4WLN7"/>
<name>A0AAD4WLN7_PRUDU</name>
<reference evidence="1 2" key="1">
    <citation type="journal article" date="2022" name="G3 (Bethesda)">
        <title>Whole-genome sequence and methylome profiling of the almond [Prunus dulcis (Mill.) D.A. Webb] cultivar 'Nonpareil'.</title>
        <authorList>
            <person name="D'Amico-Willman K.M."/>
            <person name="Ouma W.Z."/>
            <person name="Meulia T."/>
            <person name="Sideli G.M."/>
            <person name="Gradziel T.M."/>
            <person name="Fresnedo-Ramirez J."/>
        </authorList>
    </citation>
    <scope>NUCLEOTIDE SEQUENCE [LARGE SCALE GENOMIC DNA]</scope>
    <source>
        <strain evidence="1">Clone GOH B32 T37-40</strain>
    </source>
</reference>
<evidence type="ECO:0000313" key="2">
    <source>
        <dbReference type="Proteomes" id="UP001054821"/>
    </source>
</evidence>
<dbReference type="Proteomes" id="UP001054821">
    <property type="component" value="Chromosome 2"/>
</dbReference>
<comment type="caution">
    <text evidence="1">The sequence shown here is derived from an EMBL/GenBank/DDBJ whole genome shotgun (WGS) entry which is preliminary data.</text>
</comment>
<gene>
    <name evidence="1" type="ORF">L3X38_012204</name>
</gene>
<evidence type="ECO:0000313" key="1">
    <source>
        <dbReference type="EMBL" id="KAI5344327.1"/>
    </source>
</evidence>
<protein>
    <submittedName>
        <fullName evidence="1">Uncharacterized protein</fullName>
    </submittedName>
</protein>
<keyword evidence="2" id="KW-1185">Reference proteome</keyword>
<sequence length="95" mass="11016">MYNTIEEFLQSNNNFIPIRYSYSDIKMMTNRFSEKLGKCMKFLLAWLKGSNIYIKVVTCKFYILTSSLTIFFLMSVDAQNGPANIESNLVMRCDG</sequence>
<accession>A0AAD4WLN7</accession>
<dbReference type="EMBL" id="JAJFAZ020000002">
    <property type="protein sequence ID" value="KAI5344327.1"/>
    <property type="molecule type" value="Genomic_DNA"/>
</dbReference>
<organism evidence="1 2">
    <name type="scientific">Prunus dulcis</name>
    <name type="common">Almond</name>
    <name type="synonym">Amygdalus dulcis</name>
    <dbReference type="NCBI Taxonomy" id="3755"/>
    <lineage>
        <taxon>Eukaryota</taxon>
        <taxon>Viridiplantae</taxon>
        <taxon>Streptophyta</taxon>
        <taxon>Embryophyta</taxon>
        <taxon>Tracheophyta</taxon>
        <taxon>Spermatophyta</taxon>
        <taxon>Magnoliopsida</taxon>
        <taxon>eudicotyledons</taxon>
        <taxon>Gunneridae</taxon>
        <taxon>Pentapetalae</taxon>
        <taxon>rosids</taxon>
        <taxon>fabids</taxon>
        <taxon>Rosales</taxon>
        <taxon>Rosaceae</taxon>
        <taxon>Amygdaloideae</taxon>
        <taxon>Amygdaleae</taxon>
        <taxon>Prunus</taxon>
    </lineage>
</organism>
<proteinExistence type="predicted"/>